<keyword evidence="2" id="KW-1185">Reference proteome</keyword>
<gene>
    <name evidence="1" type="ORF">KPL71_010027</name>
</gene>
<evidence type="ECO:0000313" key="2">
    <source>
        <dbReference type="Proteomes" id="UP000829398"/>
    </source>
</evidence>
<sequence length="712" mass="80221">MSEKKNPLVFLDVSIDGDPVEKIVIELFADVVPKTAENFRALCTGEKGIGKSTGKPLHYKGTMFHRIIKGFMIQDKLAFLNADSLFDFYIYAQTCKEQPLIGLQALVEKVYMEGNLLVDENFKLDHNGPGILSMANSGANTNGSQFFITFRRQHHLDGKHVVFGKVVKGLNIVKKIEQVGTGDGKPAQPVKIIDCGEFSESKIQDGKEKVKKKKASHVSSSEDSSDGETVRRHKKSSKKRRQKRKRRYPSSDSSGSDSYSSESDSDTDSESSPSESSSSGDRRRRKRKPVKRGKRERGRKKKDGHREKRRSQRDKRLRRRSKMSSRSSSDSESLSSSGSSADERTDVGKKSLTPPSGKRTVMEQQSNHDLKKTDDNSSHEEGELLLKNDKLQNNGHGTEAKSNRTANQHPYSDNSSKSRSLTPSPKRRSSNRSRSSPSMSPKRILGNDGRSPPKKLGDQSPARRVSEPSASNHSRGLSRSPSPDGTPKRVRKGRGFTERYSFARRYRTPERSPPRYYRYGGRNIHERTQNRYSSQRGYSDRSPRRHYRSPPRGRSPPRYQRRSRRSRSISRSPDGYRGRYGDDSQSRSSSPRDKRPTISEGLKCRLGPKIDEEHSPAKRRYRSRSRSRSLDSSHSKSPEASPPKNHGKTSSASPSRSRSSSPSGQRGITRKAYECGIKLELSFCNVRSRFSSIQINFPIHKDVTQMSLGNVV</sequence>
<reference evidence="2" key="1">
    <citation type="journal article" date="2023" name="Hortic. Res.">
        <title>A chromosome-level phased genome enabling allele-level studies in sweet orange: a case study on citrus Huanglongbing tolerance.</title>
        <authorList>
            <person name="Wu B."/>
            <person name="Yu Q."/>
            <person name="Deng Z."/>
            <person name="Duan Y."/>
            <person name="Luo F."/>
            <person name="Gmitter F. Jr."/>
        </authorList>
    </citation>
    <scope>NUCLEOTIDE SEQUENCE [LARGE SCALE GENOMIC DNA]</scope>
    <source>
        <strain evidence="2">cv. Valencia</strain>
    </source>
</reference>
<dbReference type="EMBL" id="CM039172">
    <property type="protein sequence ID" value="KAH9785647.1"/>
    <property type="molecule type" value="Genomic_DNA"/>
</dbReference>
<organism evidence="1 2">
    <name type="scientific">Citrus sinensis</name>
    <name type="common">Sweet orange</name>
    <name type="synonym">Citrus aurantium var. sinensis</name>
    <dbReference type="NCBI Taxonomy" id="2711"/>
    <lineage>
        <taxon>Eukaryota</taxon>
        <taxon>Viridiplantae</taxon>
        <taxon>Streptophyta</taxon>
        <taxon>Embryophyta</taxon>
        <taxon>Tracheophyta</taxon>
        <taxon>Spermatophyta</taxon>
        <taxon>Magnoliopsida</taxon>
        <taxon>eudicotyledons</taxon>
        <taxon>Gunneridae</taxon>
        <taxon>Pentapetalae</taxon>
        <taxon>rosids</taxon>
        <taxon>malvids</taxon>
        <taxon>Sapindales</taxon>
        <taxon>Rutaceae</taxon>
        <taxon>Aurantioideae</taxon>
        <taxon>Citrus</taxon>
    </lineage>
</organism>
<name>A0ACB8MJ67_CITSI</name>
<comment type="caution">
    <text evidence="1">The sequence shown here is derived from an EMBL/GenBank/DDBJ whole genome shotgun (WGS) entry which is preliminary data.</text>
</comment>
<accession>A0ACB8MJ67</accession>
<protein>
    <submittedName>
        <fullName evidence="1">Peptidyl-prolyl cis-trans isomerase CYP63</fullName>
    </submittedName>
</protein>
<evidence type="ECO:0000313" key="1">
    <source>
        <dbReference type="EMBL" id="KAH9785647.1"/>
    </source>
</evidence>
<proteinExistence type="predicted"/>
<keyword evidence="1" id="KW-0413">Isomerase</keyword>
<dbReference type="Proteomes" id="UP000829398">
    <property type="component" value="Chromosome 3"/>
</dbReference>